<evidence type="ECO:0000313" key="2">
    <source>
        <dbReference type="EMBL" id="VDM74184.1"/>
    </source>
</evidence>
<dbReference type="AlphaFoldDB" id="A0A3P7J8E3"/>
<proteinExistence type="predicted"/>
<dbReference type="EMBL" id="UYYB01034567">
    <property type="protein sequence ID" value="VDM74184.1"/>
    <property type="molecule type" value="Genomic_DNA"/>
</dbReference>
<keyword evidence="3" id="KW-1185">Reference proteome</keyword>
<dbReference type="Proteomes" id="UP000270094">
    <property type="component" value="Unassembled WGS sequence"/>
</dbReference>
<feature type="compositionally biased region" description="Basic and acidic residues" evidence="1">
    <location>
        <begin position="96"/>
        <end position="110"/>
    </location>
</feature>
<sequence>MHPILVPIFWNHPTIRNNAEPADLCAFFLFFPDLMFLTLLLFKTESFTELNMMEMIVSCHGCERIQGVLVELARERALPDLEPIDIPSSEGPPTAKEIDATETENSKRVEAAFSDTSMGSPPEQNPSSIHFEVGDDDEEVCDTKKEFRSQDNSSNNAPAKGPTLITASEVAISDDVPALVETAPSPQYSDAEETNAQAGEWGWGVETAEG</sequence>
<gene>
    <name evidence="2" type="ORF">SVUK_LOCUS9182</name>
</gene>
<evidence type="ECO:0000256" key="1">
    <source>
        <dbReference type="SAM" id="MobiDB-lite"/>
    </source>
</evidence>
<feature type="region of interest" description="Disordered" evidence="1">
    <location>
        <begin position="184"/>
        <end position="210"/>
    </location>
</feature>
<evidence type="ECO:0000313" key="3">
    <source>
        <dbReference type="Proteomes" id="UP000270094"/>
    </source>
</evidence>
<feature type="non-terminal residue" evidence="2">
    <location>
        <position position="210"/>
    </location>
</feature>
<name>A0A3P7J8E3_STRVU</name>
<feature type="region of interest" description="Disordered" evidence="1">
    <location>
        <begin position="81"/>
        <end position="162"/>
    </location>
</feature>
<dbReference type="OrthoDB" id="1661054at2759"/>
<protein>
    <submittedName>
        <fullName evidence="2">Uncharacterized protein</fullName>
    </submittedName>
</protein>
<accession>A0A3P7J8E3</accession>
<organism evidence="2 3">
    <name type="scientific">Strongylus vulgaris</name>
    <name type="common">Blood worm</name>
    <dbReference type="NCBI Taxonomy" id="40348"/>
    <lineage>
        <taxon>Eukaryota</taxon>
        <taxon>Metazoa</taxon>
        <taxon>Ecdysozoa</taxon>
        <taxon>Nematoda</taxon>
        <taxon>Chromadorea</taxon>
        <taxon>Rhabditida</taxon>
        <taxon>Rhabditina</taxon>
        <taxon>Rhabditomorpha</taxon>
        <taxon>Strongyloidea</taxon>
        <taxon>Strongylidae</taxon>
        <taxon>Strongylus</taxon>
    </lineage>
</organism>
<reference evidence="2 3" key="1">
    <citation type="submission" date="2018-11" db="EMBL/GenBank/DDBJ databases">
        <authorList>
            <consortium name="Pathogen Informatics"/>
        </authorList>
    </citation>
    <scope>NUCLEOTIDE SEQUENCE [LARGE SCALE GENOMIC DNA]</scope>
</reference>